<comment type="caution">
    <text evidence="1">The sequence shown here is derived from an EMBL/GenBank/DDBJ whole genome shotgun (WGS) entry which is preliminary data.</text>
</comment>
<dbReference type="EMBL" id="JBEUKS010000019">
    <property type="protein sequence ID" value="MFC1443782.1"/>
    <property type="molecule type" value="Genomic_DNA"/>
</dbReference>
<organism evidence="1 2">
    <name type="scientific">Streptacidiphilus jeojiensis</name>
    <dbReference type="NCBI Taxonomy" id="3229225"/>
    <lineage>
        <taxon>Bacteria</taxon>
        <taxon>Bacillati</taxon>
        <taxon>Actinomycetota</taxon>
        <taxon>Actinomycetes</taxon>
        <taxon>Kitasatosporales</taxon>
        <taxon>Streptomycetaceae</taxon>
        <taxon>Streptacidiphilus</taxon>
    </lineage>
</organism>
<sequence>MERERAERAAAAVRASLAAPRQPQLGRLVAAARAAGGLDARLGSELLAVARPARLVPGMLAGADDPEGLLAAELRALVAEFLGADAERWHGLQEQLSGYRGTLPDLLAARPSPAAGPDEWYPPSRNVLGVLAFLLDRLPDQDVRALLPALPEALLEQLRPLTAVAPAPARAAPPRVAESALMALDLLRRACGDTQPPLPEDPGVLAALLATGAYDLPNWTTPAWLLDACDAAGLPRPERVYGHHTAELVTATFREFCAAAPAEGPGRDAAEYADTALARGLVRAADLLAVVPARFTLARCPAFRDTALVAGTEPAGLPERGPGQGFDELGDGMVAQLLDRALDTGRMDGADLLIRTAPAARVLMYLSGALVRDDLPQATRVALATLAEQVPLILGTDPVRWARLGAALTGRDPGWDGRGSVADLLEHCAGGAAAG</sequence>
<dbReference type="Proteomes" id="UP001592581">
    <property type="component" value="Unassembled WGS sequence"/>
</dbReference>
<evidence type="ECO:0000313" key="1">
    <source>
        <dbReference type="EMBL" id="MFC1443782.1"/>
    </source>
</evidence>
<accession>A0ABV6Y0N8</accession>
<proteinExistence type="predicted"/>
<evidence type="ECO:0000313" key="2">
    <source>
        <dbReference type="Proteomes" id="UP001592581"/>
    </source>
</evidence>
<reference evidence="1 2" key="1">
    <citation type="submission" date="2024-06" db="EMBL/GenBank/DDBJ databases">
        <authorList>
            <person name="Lee S.D."/>
        </authorList>
    </citation>
    <scope>NUCLEOTIDE SEQUENCE [LARGE SCALE GENOMIC DNA]</scope>
    <source>
        <strain evidence="1 2">N1-10</strain>
    </source>
</reference>
<keyword evidence="2" id="KW-1185">Reference proteome</keyword>
<dbReference type="RefSeq" id="WP_380568672.1">
    <property type="nucleotide sequence ID" value="NZ_JBEUKS010000019.1"/>
</dbReference>
<protein>
    <submittedName>
        <fullName evidence="1">Uncharacterized protein</fullName>
    </submittedName>
</protein>
<gene>
    <name evidence="1" type="ORF">ABUW04_36660</name>
</gene>
<name>A0ABV6Y0N8_9ACTN</name>